<evidence type="ECO:0000313" key="3">
    <source>
        <dbReference type="Proteomes" id="UP000579281"/>
    </source>
</evidence>
<keyword evidence="1" id="KW-0472">Membrane</keyword>
<proteinExistence type="predicted"/>
<evidence type="ECO:0008006" key="4">
    <source>
        <dbReference type="Google" id="ProtNLM"/>
    </source>
</evidence>
<keyword evidence="1" id="KW-1133">Transmembrane helix</keyword>
<evidence type="ECO:0000256" key="1">
    <source>
        <dbReference type="SAM" id="Phobius"/>
    </source>
</evidence>
<dbReference type="InterPro" id="IPR021338">
    <property type="entry name" value="DUF2953"/>
</dbReference>
<dbReference type="Pfam" id="PF11167">
    <property type="entry name" value="DUF2953"/>
    <property type="match status" value="1"/>
</dbReference>
<feature type="transmembrane region" description="Helical" evidence="1">
    <location>
        <begin position="6"/>
        <end position="25"/>
    </location>
</feature>
<name>A0A841L0G4_9FIRM</name>
<organism evidence="2 3">
    <name type="scientific">Anaerosolibacter carboniphilus</name>
    <dbReference type="NCBI Taxonomy" id="1417629"/>
    <lineage>
        <taxon>Bacteria</taxon>
        <taxon>Bacillati</taxon>
        <taxon>Bacillota</taxon>
        <taxon>Clostridia</taxon>
        <taxon>Peptostreptococcales</taxon>
        <taxon>Thermotaleaceae</taxon>
        <taxon>Anaerosolibacter</taxon>
    </lineage>
</organism>
<keyword evidence="3" id="KW-1185">Reference proteome</keyword>
<dbReference type="AlphaFoldDB" id="A0A841L0G4"/>
<dbReference type="Proteomes" id="UP000579281">
    <property type="component" value="Unassembled WGS sequence"/>
</dbReference>
<evidence type="ECO:0000313" key="2">
    <source>
        <dbReference type="EMBL" id="MBB6216662.1"/>
    </source>
</evidence>
<reference evidence="2 3" key="1">
    <citation type="submission" date="2020-08" db="EMBL/GenBank/DDBJ databases">
        <title>Genomic Encyclopedia of Type Strains, Phase IV (KMG-IV): sequencing the most valuable type-strain genomes for metagenomic binning, comparative biology and taxonomic classification.</title>
        <authorList>
            <person name="Goeker M."/>
        </authorList>
    </citation>
    <scope>NUCLEOTIDE SEQUENCE [LARGE SCALE GENOMIC DNA]</scope>
    <source>
        <strain evidence="2 3">DSM 103526</strain>
    </source>
</reference>
<comment type="caution">
    <text evidence="2">The sequence shown here is derived from an EMBL/GenBank/DDBJ whole genome shotgun (WGS) entry which is preliminary data.</text>
</comment>
<protein>
    <recommendedName>
        <fullName evidence="4">DUF2953 domain-containing protein</fullName>
    </recommendedName>
</protein>
<gene>
    <name evidence="2" type="ORF">HNQ80_002766</name>
</gene>
<dbReference type="EMBL" id="JACHEN010000016">
    <property type="protein sequence ID" value="MBB6216662.1"/>
    <property type="molecule type" value="Genomic_DNA"/>
</dbReference>
<sequence length="220" mass="25479">MYIFLWISAILVASFIIIMFTSIIMEVQILKNKTNDEIILHIKALFGLVQYKFEIPLLDLIQKQDGKLSLEVDEEIESEKSQDLIQEKKQLFSLSQIQEIQDRASQLFNQYFNVVNYIRKKLLLSKLEWETEFGTGDAAVTGMLCGVLWGIKGNLFAILKRHVHSNNISFNIIPYFDKELFKTYVHCIIRLKIGHAIIASIKTAYLYLKRGDKQNVKSSN</sequence>
<keyword evidence="1" id="KW-0812">Transmembrane</keyword>
<accession>A0A841L0G4</accession>